<dbReference type="AlphaFoldDB" id="A0A9J6NWT2"/>
<dbReference type="Proteomes" id="UP001056429">
    <property type="component" value="Unassembled WGS sequence"/>
</dbReference>
<evidence type="ECO:0000313" key="2">
    <source>
        <dbReference type="EMBL" id="MCM1988516.1"/>
    </source>
</evidence>
<name>A0A9J6NWT2_9CLOT</name>
<evidence type="ECO:0000313" key="3">
    <source>
        <dbReference type="Proteomes" id="UP001056429"/>
    </source>
</evidence>
<proteinExistence type="predicted"/>
<reference evidence="2" key="2">
    <citation type="submission" date="2021-04" db="EMBL/GenBank/DDBJ databases">
        <authorList>
            <person name="Dong X."/>
        </authorList>
    </citation>
    <scope>NUCLEOTIDE SEQUENCE</scope>
    <source>
        <strain evidence="2">ZWT</strain>
    </source>
</reference>
<keyword evidence="3" id="KW-1185">Reference proteome</keyword>
<organism evidence="2 3">
    <name type="scientific">Oceanirhabdus seepicola</name>
    <dbReference type="NCBI Taxonomy" id="2828781"/>
    <lineage>
        <taxon>Bacteria</taxon>
        <taxon>Bacillati</taxon>
        <taxon>Bacillota</taxon>
        <taxon>Clostridia</taxon>
        <taxon>Eubacteriales</taxon>
        <taxon>Clostridiaceae</taxon>
        <taxon>Oceanirhabdus</taxon>
    </lineage>
</organism>
<reference evidence="2" key="1">
    <citation type="journal article" date="2021" name="mSystems">
        <title>Bacteria and Archaea Synergistically Convert Glycine Betaine to Biogenic Methane in the Formosa Cold Seep of the South China Sea.</title>
        <authorList>
            <person name="Li L."/>
            <person name="Zhang W."/>
            <person name="Zhang S."/>
            <person name="Song L."/>
            <person name="Sun Q."/>
            <person name="Zhang H."/>
            <person name="Xiang H."/>
            <person name="Dong X."/>
        </authorList>
    </citation>
    <scope>NUCLEOTIDE SEQUENCE</scope>
    <source>
        <strain evidence="2">ZWT</strain>
    </source>
</reference>
<protein>
    <submittedName>
        <fullName evidence="2">GNAT family N-acetyltransferase</fullName>
    </submittedName>
</protein>
<sequence length="176" mass="20346">MIYYKDDSLFIRSIIESDIEDFVAGFKEQNWHKSYELFNNYYNQKLNNEIEVIVAEIEGHVVGYVTLFPNTKVGPFSDKNIPEIVDFNVLIKYQRRGVGSKIMDVTEALAKESCDYVSLSVGLHSGYGTAQRMYVKRGYVPDGTGVWYKGKQLEPYTQCENNDDLTLYFLKYLKAK</sequence>
<gene>
    <name evidence="2" type="ORF">KDK92_02105</name>
</gene>
<comment type="caution">
    <text evidence="2">The sequence shown here is derived from an EMBL/GenBank/DDBJ whole genome shotgun (WGS) entry which is preliminary data.</text>
</comment>
<dbReference type="EMBL" id="JAGSOJ010000001">
    <property type="protein sequence ID" value="MCM1988516.1"/>
    <property type="molecule type" value="Genomic_DNA"/>
</dbReference>
<accession>A0A9J6NWT2</accession>
<dbReference type="Pfam" id="PF00583">
    <property type="entry name" value="Acetyltransf_1"/>
    <property type="match status" value="1"/>
</dbReference>
<dbReference type="RefSeq" id="WP_250857381.1">
    <property type="nucleotide sequence ID" value="NZ_JAGSOJ010000001.1"/>
</dbReference>
<evidence type="ECO:0000259" key="1">
    <source>
        <dbReference type="PROSITE" id="PS51186"/>
    </source>
</evidence>
<dbReference type="PROSITE" id="PS51186">
    <property type="entry name" value="GNAT"/>
    <property type="match status" value="1"/>
</dbReference>
<dbReference type="SUPFAM" id="SSF55729">
    <property type="entry name" value="Acyl-CoA N-acyltransferases (Nat)"/>
    <property type="match status" value="1"/>
</dbReference>
<dbReference type="GO" id="GO:0016747">
    <property type="term" value="F:acyltransferase activity, transferring groups other than amino-acyl groups"/>
    <property type="evidence" value="ECO:0007669"/>
    <property type="project" value="InterPro"/>
</dbReference>
<feature type="domain" description="N-acetyltransferase" evidence="1">
    <location>
        <begin position="9"/>
        <end position="174"/>
    </location>
</feature>
<dbReference type="InterPro" id="IPR000182">
    <property type="entry name" value="GNAT_dom"/>
</dbReference>
<dbReference type="Gene3D" id="3.40.630.30">
    <property type="match status" value="1"/>
</dbReference>
<dbReference type="InterPro" id="IPR016181">
    <property type="entry name" value="Acyl_CoA_acyltransferase"/>
</dbReference>
<dbReference type="CDD" id="cd04301">
    <property type="entry name" value="NAT_SF"/>
    <property type="match status" value="1"/>
</dbReference>